<evidence type="ECO:0000256" key="5">
    <source>
        <dbReference type="ARBA" id="ARBA00023163"/>
    </source>
</evidence>
<comment type="similarity">
    <text evidence="1 8 9">Belongs to the GreA/GreB family.</text>
</comment>
<dbReference type="FunFam" id="3.10.50.30:FF:000001">
    <property type="entry name" value="Transcription elongation factor GreA"/>
    <property type="match status" value="1"/>
</dbReference>
<dbReference type="InterPro" id="IPR036953">
    <property type="entry name" value="GreA/GreB_C_sf"/>
</dbReference>
<keyword evidence="12" id="KW-0648">Protein biosynthesis</keyword>
<comment type="function">
    <text evidence="6 8 9">Necessary for efficient RNA polymerase transcription elongation past template-encoded arresting sites. The arresting sites in DNA have the property of trapping a certain fraction of elongating RNA polymerases that pass through, resulting in locked ternary complexes. Cleavage of the nascent transcript by cleavage factors such as GreA or GreB allows the resumption of elongation from the new 3'terminus. GreA releases sequences of 2 to 3 nucleotides.</text>
</comment>
<dbReference type="SUPFAM" id="SSF54534">
    <property type="entry name" value="FKBP-like"/>
    <property type="match status" value="1"/>
</dbReference>
<feature type="domain" description="Transcription elongation factor GreA/GreB C-terminal" evidence="10">
    <location>
        <begin position="88"/>
        <end position="159"/>
    </location>
</feature>
<evidence type="ECO:0000256" key="7">
    <source>
        <dbReference type="ARBA" id="ARBA00030776"/>
    </source>
</evidence>
<dbReference type="GO" id="GO:0003746">
    <property type="term" value="F:translation elongation factor activity"/>
    <property type="evidence" value="ECO:0007669"/>
    <property type="project" value="UniProtKB-KW"/>
</dbReference>
<evidence type="ECO:0000256" key="8">
    <source>
        <dbReference type="HAMAP-Rule" id="MF_00105"/>
    </source>
</evidence>
<dbReference type="FunFam" id="1.10.287.180:FF:000001">
    <property type="entry name" value="Transcription elongation factor GreA"/>
    <property type="match status" value="1"/>
</dbReference>
<dbReference type="GO" id="GO:0006354">
    <property type="term" value="P:DNA-templated transcription elongation"/>
    <property type="evidence" value="ECO:0007669"/>
    <property type="project" value="TreeGrafter"/>
</dbReference>
<reference evidence="12 13" key="1">
    <citation type="journal article" date="2016" name="Nat. Commun.">
        <title>Thousands of microbial genomes shed light on interconnected biogeochemical processes in an aquifer system.</title>
        <authorList>
            <person name="Anantharaman K."/>
            <person name="Brown C.T."/>
            <person name="Hug L.A."/>
            <person name="Sharon I."/>
            <person name="Castelle C.J."/>
            <person name="Probst A.J."/>
            <person name="Thomas B.C."/>
            <person name="Singh A."/>
            <person name="Wilkins M.J."/>
            <person name="Karaoz U."/>
            <person name="Brodie E.L."/>
            <person name="Williams K.H."/>
            <person name="Hubbard S.S."/>
            <person name="Banfield J.F."/>
        </authorList>
    </citation>
    <scope>NUCLEOTIDE SEQUENCE [LARGE SCALE GENOMIC DNA]</scope>
</reference>
<dbReference type="InterPro" id="IPR028624">
    <property type="entry name" value="Tscrpt_elong_fac_GreA/B"/>
</dbReference>
<dbReference type="GO" id="GO:0070063">
    <property type="term" value="F:RNA polymerase binding"/>
    <property type="evidence" value="ECO:0007669"/>
    <property type="project" value="InterPro"/>
</dbReference>
<evidence type="ECO:0000259" key="10">
    <source>
        <dbReference type="Pfam" id="PF01272"/>
    </source>
</evidence>
<dbReference type="InterPro" id="IPR006359">
    <property type="entry name" value="Tscrpt_elong_fac_GreA"/>
</dbReference>
<gene>
    <name evidence="8" type="primary">greA</name>
    <name evidence="12" type="ORF">A3B18_01920</name>
</gene>
<proteinExistence type="inferred from homology"/>
<dbReference type="Proteomes" id="UP000178684">
    <property type="component" value="Unassembled WGS sequence"/>
</dbReference>
<keyword evidence="5 8" id="KW-0804">Transcription</keyword>
<dbReference type="NCBIfam" id="TIGR01462">
    <property type="entry name" value="greA"/>
    <property type="match status" value="1"/>
</dbReference>
<dbReference type="InterPro" id="IPR018151">
    <property type="entry name" value="TF_GreA/GreB_CS"/>
</dbReference>
<dbReference type="Pfam" id="PF03449">
    <property type="entry name" value="GreA_GreB_N"/>
    <property type="match status" value="1"/>
</dbReference>
<dbReference type="InterPro" id="IPR036805">
    <property type="entry name" value="Tscrpt_elong_fac_GreA/B_N_sf"/>
</dbReference>
<feature type="domain" description="Transcription elongation factor GreA/GreB N-terminal" evidence="11">
    <location>
        <begin position="11"/>
        <end position="79"/>
    </location>
</feature>
<dbReference type="EMBL" id="MFIE01000029">
    <property type="protein sequence ID" value="OGF82186.1"/>
    <property type="molecule type" value="Genomic_DNA"/>
</dbReference>
<keyword evidence="12" id="KW-0251">Elongation factor</keyword>
<dbReference type="PROSITE" id="PS00830">
    <property type="entry name" value="GREAB_2"/>
    <property type="match status" value="1"/>
</dbReference>
<evidence type="ECO:0000256" key="6">
    <source>
        <dbReference type="ARBA" id="ARBA00024916"/>
    </source>
</evidence>
<evidence type="ECO:0000313" key="12">
    <source>
        <dbReference type="EMBL" id="OGF82186.1"/>
    </source>
</evidence>
<evidence type="ECO:0000259" key="11">
    <source>
        <dbReference type="Pfam" id="PF03449"/>
    </source>
</evidence>
<dbReference type="HAMAP" id="MF_00105">
    <property type="entry name" value="GreA_GreB"/>
    <property type="match status" value="1"/>
</dbReference>
<dbReference type="PROSITE" id="PS00829">
    <property type="entry name" value="GREAB_1"/>
    <property type="match status" value="1"/>
</dbReference>
<name>A0A1F5X2S2_9BACT</name>
<keyword evidence="3 8" id="KW-0805">Transcription regulation</keyword>
<dbReference type="GO" id="GO:0032784">
    <property type="term" value="P:regulation of DNA-templated transcription elongation"/>
    <property type="evidence" value="ECO:0007669"/>
    <property type="project" value="UniProtKB-UniRule"/>
</dbReference>
<dbReference type="PANTHER" id="PTHR30437:SF4">
    <property type="entry name" value="TRANSCRIPTION ELONGATION FACTOR GREA"/>
    <property type="match status" value="1"/>
</dbReference>
<dbReference type="InterPro" id="IPR023459">
    <property type="entry name" value="Tscrpt_elong_fac_GreA/B_fam"/>
</dbReference>
<dbReference type="PANTHER" id="PTHR30437">
    <property type="entry name" value="TRANSCRIPTION ELONGATION FACTOR GREA"/>
    <property type="match status" value="1"/>
</dbReference>
<evidence type="ECO:0000256" key="2">
    <source>
        <dbReference type="ARBA" id="ARBA00013729"/>
    </source>
</evidence>
<dbReference type="Pfam" id="PF01272">
    <property type="entry name" value="GreA_GreB"/>
    <property type="match status" value="1"/>
</dbReference>
<dbReference type="Gene3D" id="1.10.287.180">
    <property type="entry name" value="Transcription elongation factor, GreA/GreB, N-terminal domain"/>
    <property type="match status" value="1"/>
</dbReference>
<evidence type="ECO:0000313" key="13">
    <source>
        <dbReference type="Proteomes" id="UP000178684"/>
    </source>
</evidence>
<comment type="caution">
    <text evidence="12">The sequence shown here is derived from an EMBL/GenBank/DDBJ whole genome shotgun (WGS) entry which is preliminary data.</text>
</comment>
<dbReference type="SUPFAM" id="SSF46557">
    <property type="entry name" value="GreA transcript cleavage protein, N-terminal domain"/>
    <property type="match status" value="1"/>
</dbReference>
<dbReference type="GO" id="GO:0003677">
    <property type="term" value="F:DNA binding"/>
    <property type="evidence" value="ECO:0007669"/>
    <property type="project" value="UniProtKB-UniRule"/>
</dbReference>
<evidence type="ECO:0000256" key="3">
    <source>
        <dbReference type="ARBA" id="ARBA00023015"/>
    </source>
</evidence>
<dbReference type="Gene3D" id="3.10.50.30">
    <property type="entry name" value="Transcription elongation factor, GreA/GreB, C-terminal domain"/>
    <property type="match status" value="1"/>
</dbReference>
<protein>
    <recommendedName>
        <fullName evidence="2 8">Transcription elongation factor GreA</fullName>
    </recommendedName>
    <alternativeName>
        <fullName evidence="7 8">Transcript cleavage factor GreA</fullName>
    </alternativeName>
</protein>
<evidence type="ECO:0000256" key="9">
    <source>
        <dbReference type="RuleBase" id="RU000556"/>
    </source>
</evidence>
<dbReference type="InterPro" id="IPR001437">
    <property type="entry name" value="Tscrpt_elong_fac_GreA/B_C"/>
</dbReference>
<dbReference type="AlphaFoldDB" id="A0A1F5X2S2"/>
<sequence length="160" mass="17674">MDNNNPENAEYLSTQGFSKLKEELAFLKDQKRKEIAERLAYAKSLGDLSENAEYAEAKEEQQLVEGRIADIEDILGRAVLISNSTVRTSVDIGSTVVAKREGSDKEDAFLIVGREEADPTQNRISNESPLGHALIGKKKGDSVTVLTPKGEIHYQILDLK</sequence>
<dbReference type="NCBIfam" id="NF001263">
    <property type="entry name" value="PRK00226.1-4"/>
    <property type="match status" value="1"/>
</dbReference>
<evidence type="ECO:0000256" key="1">
    <source>
        <dbReference type="ARBA" id="ARBA00008213"/>
    </source>
</evidence>
<dbReference type="InterPro" id="IPR022691">
    <property type="entry name" value="Tscrpt_elong_fac_GreA/B_N"/>
</dbReference>
<organism evidence="12 13">
    <name type="scientific">Candidatus Giovannonibacteria bacterium RIFCSPLOWO2_01_FULL_46_13</name>
    <dbReference type="NCBI Taxonomy" id="1798352"/>
    <lineage>
        <taxon>Bacteria</taxon>
        <taxon>Candidatus Giovannoniibacteriota</taxon>
    </lineage>
</organism>
<keyword evidence="4 8" id="KW-0238">DNA-binding</keyword>
<dbReference type="PIRSF" id="PIRSF006092">
    <property type="entry name" value="GreA_GreB"/>
    <property type="match status" value="1"/>
</dbReference>
<evidence type="ECO:0000256" key="4">
    <source>
        <dbReference type="ARBA" id="ARBA00023125"/>
    </source>
</evidence>
<accession>A0A1F5X2S2</accession>